<sequence length="236" mass="27737">MKGKKNHRYKILIADREHTKAFCEINTDKLDAIKMQNIIRKIIGILDQYKLNRYQNFGDFLKAYKFDAPQQIEMIFQVITYLKKNPPKNPFKITINKRDIKKTDVEKRNIILTAISMEHPDELIAFMTIYIQNHLNINEQEEFIKGFKSMINNAQNDSLMAQQNNLLNINQNNNLESDNTSMENDTGQINEISVFKNTNDSNLSSPIFENKEENTIDEDVNFFENFSDMDETLSYF</sequence>
<keyword evidence="2" id="KW-1185">Reference proteome</keyword>
<protein>
    <submittedName>
        <fullName evidence="1">Uncharacterized protein</fullName>
    </submittedName>
</protein>
<dbReference type="EMBL" id="JAPFFF010000053">
    <property type="protein sequence ID" value="KAK8839098.1"/>
    <property type="molecule type" value="Genomic_DNA"/>
</dbReference>
<evidence type="ECO:0000313" key="1">
    <source>
        <dbReference type="EMBL" id="KAK8839098.1"/>
    </source>
</evidence>
<evidence type="ECO:0000313" key="2">
    <source>
        <dbReference type="Proteomes" id="UP001470230"/>
    </source>
</evidence>
<reference evidence="1 2" key="1">
    <citation type="submission" date="2024-04" db="EMBL/GenBank/DDBJ databases">
        <title>Tritrichomonas musculus Genome.</title>
        <authorList>
            <person name="Alves-Ferreira E."/>
            <person name="Grigg M."/>
            <person name="Lorenzi H."/>
            <person name="Galac M."/>
        </authorList>
    </citation>
    <scope>NUCLEOTIDE SEQUENCE [LARGE SCALE GENOMIC DNA]</scope>
    <source>
        <strain evidence="1 2">EAF2021</strain>
    </source>
</reference>
<comment type="caution">
    <text evidence="1">The sequence shown here is derived from an EMBL/GenBank/DDBJ whole genome shotgun (WGS) entry which is preliminary data.</text>
</comment>
<name>A0ABR2GYS0_9EUKA</name>
<proteinExistence type="predicted"/>
<dbReference type="Proteomes" id="UP001470230">
    <property type="component" value="Unassembled WGS sequence"/>
</dbReference>
<accession>A0ABR2GYS0</accession>
<organism evidence="1 2">
    <name type="scientific">Tritrichomonas musculus</name>
    <dbReference type="NCBI Taxonomy" id="1915356"/>
    <lineage>
        <taxon>Eukaryota</taxon>
        <taxon>Metamonada</taxon>
        <taxon>Parabasalia</taxon>
        <taxon>Tritrichomonadida</taxon>
        <taxon>Tritrichomonadidae</taxon>
        <taxon>Tritrichomonas</taxon>
    </lineage>
</organism>
<gene>
    <name evidence="1" type="ORF">M9Y10_032569</name>
</gene>